<comment type="caution">
    <text evidence="3">The sequence shown here is derived from an EMBL/GenBank/DDBJ whole genome shotgun (WGS) entry which is preliminary data.</text>
</comment>
<dbReference type="SUPFAM" id="SSF49785">
    <property type="entry name" value="Galactose-binding domain-like"/>
    <property type="match status" value="1"/>
</dbReference>
<dbReference type="AlphaFoldDB" id="A0A9X0BXT0"/>
<evidence type="ECO:0000259" key="2">
    <source>
        <dbReference type="Pfam" id="PF14683"/>
    </source>
</evidence>
<reference evidence="3" key="1">
    <citation type="submission" date="2022-12" db="EMBL/GenBank/DDBJ databases">
        <authorList>
            <person name="Petersen C."/>
        </authorList>
    </citation>
    <scope>NUCLEOTIDE SEQUENCE</scope>
    <source>
        <strain evidence="3">IBT 30728</strain>
    </source>
</reference>
<dbReference type="Proteomes" id="UP001148312">
    <property type="component" value="Unassembled WGS sequence"/>
</dbReference>
<organism evidence="3 4">
    <name type="scientific">Penicillium diatomitis</name>
    <dbReference type="NCBI Taxonomy" id="2819901"/>
    <lineage>
        <taxon>Eukaryota</taxon>
        <taxon>Fungi</taxon>
        <taxon>Dikarya</taxon>
        <taxon>Ascomycota</taxon>
        <taxon>Pezizomycotina</taxon>
        <taxon>Eurotiomycetes</taxon>
        <taxon>Eurotiomycetidae</taxon>
        <taxon>Eurotiales</taxon>
        <taxon>Aspergillaceae</taxon>
        <taxon>Penicillium</taxon>
    </lineage>
</organism>
<dbReference type="InterPro" id="IPR008979">
    <property type="entry name" value="Galactose-bd-like_sf"/>
</dbReference>
<gene>
    <name evidence="3" type="ORF">N7539_003694</name>
</gene>
<sequence>MPPRSPFLTQLDGSSWSFGNNVWNLTPESTYGVKLMYNGRDCIGDAQLLAITGRTDIKDEELPLLSDYLPQNKVQGERPGWGRMAAVTLPSMTLRHAHGTRTSLVRRESTTGDVVQLNMIHGTPFMASSKDLPPEGKIWGPWLGYLIDGDKEDVTQRAAEESQSWPYKWLADEGYHSRATADLPPPRQCSWAIQIPPRLPWTWAPTINTRSMPTKAENSNSPTSVPEHMVDKPGPTEVKVTIKKSKRTNLGHLPGKISPKEKLFQIGDFDRYRYGFLHGGAPYQHGLVAACPADLTYTLAGLKRTDRGNWTVRFSTPGIRESAAPELIVSVAGYASEASSNILANGVQVGNMTRGSALLPSDPISVSLRDGC</sequence>
<protein>
    <recommendedName>
        <fullName evidence="2">Rhamnogalacturonan lyase domain-containing protein</fullName>
    </recommendedName>
</protein>
<dbReference type="Pfam" id="PF14683">
    <property type="entry name" value="CBM-like"/>
    <property type="match status" value="1"/>
</dbReference>
<dbReference type="InterPro" id="IPR029411">
    <property type="entry name" value="RG-lyase_III"/>
</dbReference>
<evidence type="ECO:0000256" key="1">
    <source>
        <dbReference type="SAM" id="MobiDB-lite"/>
    </source>
</evidence>
<accession>A0A9X0BXT0</accession>
<feature type="compositionally biased region" description="Polar residues" evidence="1">
    <location>
        <begin position="212"/>
        <end position="224"/>
    </location>
</feature>
<dbReference type="EMBL" id="JAPWDQ010000004">
    <property type="protein sequence ID" value="KAJ5488804.1"/>
    <property type="molecule type" value="Genomic_DNA"/>
</dbReference>
<reference evidence="3" key="2">
    <citation type="journal article" date="2023" name="IMA Fungus">
        <title>Comparative genomic study of the Penicillium genus elucidates a diverse pangenome and 15 lateral gene transfer events.</title>
        <authorList>
            <person name="Petersen C."/>
            <person name="Sorensen T."/>
            <person name="Nielsen M.R."/>
            <person name="Sondergaard T.E."/>
            <person name="Sorensen J.L."/>
            <person name="Fitzpatrick D.A."/>
            <person name="Frisvad J.C."/>
            <person name="Nielsen K.L."/>
        </authorList>
    </citation>
    <scope>NUCLEOTIDE SEQUENCE</scope>
    <source>
        <strain evidence="3">IBT 30728</strain>
    </source>
</reference>
<dbReference type="GeneID" id="81623545"/>
<keyword evidence="4" id="KW-1185">Reference proteome</keyword>
<feature type="domain" description="Rhamnogalacturonan lyase" evidence="2">
    <location>
        <begin position="263"/>
        <end position="357"/>
    </location>
</feature>
<name>A0A9X0BXT0_9EURO</name>
<evidence type="ECO:0000313" key="3">
    <source>
        <dbReference type="EMBL" id="KAJ5488804.1"/>
    </source>
</evidence>
<dbReference type="RefSeq" id="XP_056790837.1">
    <property type="nucleotide sequence ID" value="XM_056933296.1"/>
</dbReference>
<feature type="region of interest" description="Disordered" evidence="1">
    <location>
        <begin position="212"/>
        <end position="234"/>
    </location>
</feature>
<proteinExistence type="predicted"/>
<evidence type="ECO:0000313" key="4">
    <source>
        <dbReference type="Proteomes" id="UP001148312"/>
    </source>
</evidence>